<dbReference type="EMBL" id="DRIG01000101">
    <property type="protein sequence ID" value="HEC79435.1"/>
    <property type="molecule type" value="Genomic_DNA"/>
</dbReference>
<reference evidence="1" key="1">
    <citation type="journal article" date="2020" name="mSystems">
        <title>Genome- and Community-Level Interaction Insights into Carbon Utilization and Element Cycling Functions of Hydrothermarchaeota in Hydrothermal Sediment.</title>
        <authorList>
            <person name="Zhou Z."/>
            <person name="Liu Y."/>
            <person name="Xu W."/>
            <person name="Pan J."/>
            <person name="Luo Z.H."/>
            <person name="Li M."/>
        </authorList>
    </citation>
    <scope>NUCLEOTIDE SEQUENCE</scope>
    <source>
        <strain evidence="1">HyVt-388</strain>
    </source>
</reference>
<dbReference type="AlphaFoldDB" id="A0A9C9K107"/>
<accession>A0A9C9K107</accession>
<organism evidence="1 2">
    <name type="scientific">candidate division WOR-3 bacterium</name>
    <dbReference type="NCBI Taxonomy" id="2052148"/>
    <lineage>
        <taxon>Bacteria</taxon>
        <taxon>Bacteria division WOR-3</taxon>
    </lineage>
</organism>
<dbReference type="Gene3D" id="2.40.160.60">
    <property type="entry name" value="Outer membrane protein transport protein (OMPP1/FadL/TodX)"/>
    <property type="match status" value="1"/>
</dbReference>
<sequence>MQIITLINCLLSILLLSQIVDPGATGYTFVKLGIGVRPVALANAFTALSDDGNAVFWNPSGLGVVKSYYVSAMAMNHLVYFNYYNLTSAIPLGKYGGLGFGLSYLTGTDIEYSERGEPGNEFKNSDMLLNIGYGKSFTRRRRKIVSFGGAVKVVRSQLYTYSAYGVLSDVGVIINPYKYIYLGTVLKNLGSPRRFIEKWEFPPVNFRQGVAFKLPFKENHVAFSFDYSIYPDVLPTFSIGGEIRIRSPELMEALDQGKSGEFPLKFVGFSLMGGYQSGYESGPWSGFSFGFSIELTPGGGLYLDIAALLLSYGYLGQSERIALGLNYVPTKGKSRK</sequence>
<proteinExistence type="predicted"/>
<name>A0A9C9K107_UNCW3</name>
<protein>
    <submittedName>
        <fullName evidence="1">PorV/PorQ family protein</fullName>
    </submittedName>
</protein>
<dbReference type="Proteomes" id="UP000885826">
    <property type="component" value="Unassembled WGS sequence"/>
</dbReference>
<evidence type="ECO:0000313" key="1">
    <source>
        <dbReference type="EMBL" id="HEC79435.1"/>
    </source>
</evidence>
<comment type="caution">
    <text evidence="1">The sequence shown here is derived from an EMBL/GenBank/DDBJ whole genome shotgun (WGS) entry which is preliminary data.</text>
</comment>
<dbReference type="NCBIfam" id="NF033709">
    <property type="entry name" value="PorV_fam"/>
    <property type="match status" value="1"/>
</dbReference>
<gene>
    <name evidence="1" type="ORF">ENI34_09920</name>
</gene>
<evidence type="ECO:0000313" key="2">
    <source>
        <dbReference type="Proteomes" id="UP000885826"/>
    </source>
</evidence>